<evidence type="ECO:0000256" key="3">
    <source>
        <dbReference type="ARBA" id="ARBA00022630"/>
    </source>
</evidence>
<evidence type="ECO:0000256" key="2">
    <source>
        <dbReference type="ARBA" id="ARBA00009347"/>
    </source>
</evidence>
<dbReference type="CDD" id="cd00567">
    <property type="entry name" value="ACAD"/>
    <property type="match status" value="1"/>
</dbReference>
<dbReference type="PANTHER" id="PTHR43292:SF4">
    <property type="entry name" value="ACYL-COA DEHYDROGENASE FADE34"/>
    <property type="match status" value="1"/>
</dbReference>
<evidence type="ECO:0000259" key="8">
    <source>
        <dbReference type="Pfam" id="PF02771"/>
    </source>
</evidence>
<dbReference type="Proteomes" id="UP000198802">
    <property type="component" value="Unassembled WGS sequence"/>
</dbReference>
<feature type="domain" description="Acyl-CoA oxidase/dehydrogenase middle" evidence="7">
    <location>
        <begin position="473"/>
        <end position="567"/>
    </location>
</feature>
<feature type="domain" description="Acyl-CoA dehydrogenase/oxidase N-terminal" evidence="8">
    <location>
        <begin position="7"/>
        <end position="117"/>
    </location>
</feature>
<accession>A0A0S4QXA3</accession>
<comment type="similarity">
    <text evidence="2">Belongs to the acyl-CoA dehydrogenase family.</text>
</comment>
<dbReference type="EMBL" id="FAOZ01000027">
    <property type="protein sequence ID" value="CUU59384.1"/>
    <property type="molecule type" value="Genomic_DNA"/>
</dbReference>
<reference evidence="10" key="1">
    <citation type="submission" date="2015-11" db="EMBL/GenBank/DDBJ databases">
        <authorList>
            <person name="Varghese N."/>
        </authorList>
    </citation>
    <scope>NUCLEOTIDE SEQUENCE [LARGE SCALE GENOMIC DNA]</scope>
    <source>
        <strain evidence="10">DSM 45899</strain>
    </source>
</reference>
<gene>
    <name evidence="9" type="ORF">Ga0074812_12761</name>
</gene>
<keyword evidence="4" id="KW-0274">FAD</keyword>
<dbReference type="SUPFAM" id="SSF56645">
    <property type="entry name" value="Acyl-CoA dehydrogenase NM domain-like"/>
    <property type="match status" value="2"/>
</dbReference>
<dbReference type="AlphaFoldDB" id="A0A0S4QXA3"/>
<evidence type="ECO:0000256" key="4">
    <source>
        <dbReference type="ARBA" id="ARBA00022827"/>
    </source>
</evidence>
<keyword evidence="3" id="KW-0285">Flavoprotein</keyword>
<dbReference type="InterPro" id="IPR009075">
    <property type="entry name" value="AcylCo_DH/oxidase_C"/>
</dbReference>
<comment type="cofactor">
    <cofactor evidence="1">
        <name>FAD</name>
        <dbReference type="ChEBI" id="CHEBI:57692"/>
    </cofactor>
</comment>
<proteinExistence type="inferred from homology"/>
<feature type="domain" description="Acyl-CoA dehydrogenase/oxidase C-terminal" evidence="6">
    <location>
        <begin position="222"/>
        <end position="343"/>
    </location>
</feature>
<dbReference type="Gene3D" id="2.40.110.10">
    <property type="entry name" value="Butyryl-CoA Dehydrogenase, subunit A, domain 2"/>
    <property type="match status" value="2"/>
</dbReference>
<evidence type="ECO:0000259" key="7">
    <source>
        <dbReference type="Pfam" id="PF02770"/>
    </source>
</evidence>
<protein>
    <submittedName>
        <fullName evidence="9">Acyl-CoA dehydrogenase</fullName>
    </submittedName>
</protein>
<name>A0A0S4QXA3_9ACTN</name>
<evidence type="ECO:0000256" key="1">
    <source>
        <dbReference type="ARBA" id="ARBA00001974"/>
    </source>
</evidence>
<sequence>MSIGLDEDHAALSDAVRGFVSRHAASERVRAGLERWVAGAAPDYWQAIVEQGLTSLHLPEDLGGAGAGAVALAVVVEESARGLLPGPLLPSVLTSSVLARYGDDSLRKRLLPVLAAGTTGATALAANGVTATPGPDGTYRVAGTTLPVLGAPGAAILLLGATTPDGDEIWFTAEPGGGVEATAGAPVDHTRAVGTVTLTDVTVGPEQVLHVHAAQIRAVAAVLFAAEAVGLARWCVTTGIDYAKIREQFGRPIGSFQAIKHKCARLFIDVETMSASAWDAARALEQDDEQLAIAAAGAAVACLPRATEIGLETITLLGGIGYTWEHDAHFYWRRAMVLENLLGPIDDWEHLTGELVQHTARDFSIDLSHADDTFRARIAGVLAEVAALPADGPARRQRLADEGLVVPHYPKPYGLAATPVEQLVIQQEYERSGVTQPRLIIGDWALPTILAHGTQEQKDYFVPPTLRGDLQWCQLFSEPGAGSDLAALSTRAVKTDGGWLLTGQKVWNTGTREADYGICLARTDPAAPKHKGISYFLVDMAAPGLDIRPLREANGGYLFNEVFLDDVFVPDRHLVGEVNGGWALARTTLGNERVSISGMQHIPTQLLDLAASGELASAPHDTTREIGAMFATAHALAAMALRTTQRTLSGLRPGAESSVSKAASGLLVTQIGQRSMRWFGAKAALADGPAGERVDRYLSVPTQLIGGGTMEIQLNVIAERILGLPRG</sequence>
<dbReference type="PANTHER" id="PTHR43292">
    <property type="entry name" value="ACYL-COA DEHYDROGENASE"/>
    <property type="match status" value="1"/>
</dbReference>
<dbReference type="GO" id="GO:0016627">
    <property type="term" value="F:oxidoreductase activity, acting on the CH-CH group of donors"/>
    <property type="evidence" value="ECO:0007669"/>
    <property type="project" value="InterPro"/>
</dbReference>
<evidence type="ECO:0000313" key="9">
    <source>
        <dbReference type="EMBL" id="CUU59384.1"/>
    </source>
</evidence>
<dbReference type="InterPro" id="IPR046373">
    <property type="entry name" value="Acyl-CoA_Oxase/DH_mid-dom_sf"/>
</dbReference>
<evidence type="ECO:0000256" key="5">
    <source>
        <dbReference type="ARBA" id="ARBA00023002"/>
    </source>
</evidence>
<dbReference type="Gene3D" id="1.20.140.10">
    <property type="entry name" value="Butyryl-CoA Dehydrogenase, subunit A, domain 3"/>
    <property type="match status" value="2"/>
</dbReference>
<keyword evidence="5" id="KW-0560">Oxidoreductase</keyword>
<dbReference type="SUPFAM" id="SSF47203">
    <property type="entry name" value="Acyl-CoA dehydrogenase C-terminal domain-like"/>
    <property type="match status" value="2"/>
</dbReference>
<evidence type="ECO:0000259" key="6">
    <source>
        <dbReference type="Pfam" id="PF00441"/>
    </source>
</evidence>
<feature type="domain" description="Acyl-CoA dehydrogenase/oxidase N-terminal" evidence="8">
    <location>
        <begin position="393"/>
        <end position="469"/>
    </location>
</feature>
<dbReference type="InterPro" id="IPR009100">
    <property type="entry name" value="AcylCoA_DH/oxidase_NM_dom_sf"/>
</dbReference>
<organism evidence="9 10">
    <name type="scientific">Parafrankia irregularis</name>
    <dbReference type="NCBI Taxonomy" id="795642"/>
    <lineage>
        <taxon>Bacteria</taxon>
        <taxon>Bacillati</taxon>
        <taxon>Actinomycetota</taxon>
        <taxon>Actinomycetes</taxon>
        <taxon>Frankiales</taxon>
        <taxon>Frankiaceae</taxon>
        <taxon>Parafrankia</taxon>
    </lineage>
</organism>
<keyword evidence="10" id="KW-1185">Reference proteome</keyword>
<dbReference type="InterPro" id="IPR006091">
    <property type="entry name" value="Acyl-CoA_Oxase/DH_mid-dom"/>
</dbReference>
<dbReference type="InterPro" id="IPR013786">
    <property type="entry name" value="AcylCoA_DH/ox_N"/>
</dbReference>
<dbReference type="InterPro" id="IPR052161">
    <property type="entry name" value="Mycobact_Acyl-CoA_DH"/>
</dbReference>
<dbReference type="GO" id="GO:0005886">
    <property type="term" value="C:plasma membrane"/>
    <property type="evidence" value="ECO:0007669"/>
    <property type="project" value="TreeGrafter"/>
</dbReference>
<dbReference type="InterPro" id="IPR036250">
    <property type="entry name" value="AcylCo_DH-like_C"/>
</dbReference>
<dbReference type="Pfam" id="PF02771">
    <property type="entry name" value="Acyl-CoA_dh_N"/>
    <property type="match status" value="2"/>
</dbReference>
<dbReference type="Pfam" id="PF00441">
    <property type="entry name" value="Acyl-CoA_dh_1"/>
    <property type="match status" value="2"/>
</dbReference>
<dbReference type="InterPro" id="IPR037069">
    <property type="entry name" value="AcylCoA_DH/ox_N_sf"/>
</dbReference>
<dbReference type="RefSeq" id="WP_091283441.1">
    <property type="nucleotide sequence ID" value="NZ_FAOZ01000027.1"/>
</dbReference>
<feature type="domain" description="Acyl-CoA dehydrogenase/oxidase C-terminal" evidence="6">
    <location>
        <begin position="579"/>
        <end position="722"/>
    </location>
</feature>
<dbReference type="FunFam" id="2.40.110.10:FF:000011">
    <property type="entry name" value="Acyl-CoA dehydrogenase FadE34"/>
    <property type="match status" value="1"/>
</dbReference>
<dbReference type="Pfam" id="PF02770">
    <property type="entry name" value="Acyl-CoA_dh_M"/>
    <property type="match status" value="1"/>
</dbReference>
<evidence type="ECO:0000313" key="10">
    <source>
        <dbReference type="Proteomes" id="UP000198802"/>
    </source>
</evidence>
<dbReference type="Gene3D" id="1.10.540.10">
    <property type="entry name" value="Acyl-CoA dehydrogenase/oxidase, N-terminal domain"/>
    <property type="match status" value="2"/>
</dbReference>
<dbReference type="GO" id="GO:0050660">
    <property type="term" value="F:flavin adenine dinucleotide binding"/>
    <property type="evidence" value="ECO:0007669"/>
    <property type="project" value="InterPro"/>
</dbReference>